<name>A0A0F9IY09_9ZZZZ</name>
<proteinExistence type="predicted"/>
<accession>A0A0F9IY09</accession>
<comment type="caution">
    <text evidence="1">The sequence shown here is derived from an EMBL/GenBank/DDBJ whole genome shotgun (WGS) entry which is preliminary data.</text>
</comment>
<reference evidence="1" key="1">
    <citation type="journal article" date="2015" name="Nature">
        <title>Complex archaea that bridge the gap between prokaryotes and eukaryotes.</title>
        <authorList>
            <person name="Spang A."/>
            <person name="Saw J.H."/>
            <person name="Jorgensen S.L."/>
            <person name="Zaremba-Niedzwiedzka K."/>
            <person name="Martijn J."/>
            <person name="Lind A.E."/>
            <person name="van Eijk R."/>
            <person name="Schleper C."/>
            <person name="Guy L."/>
            <person name="Ettema T.J."/>
        </authorList>
    </citation>
    <scope>NUCLEOTIDE SEQUENCE</scope>
</reference>
<organism evidence="1">
    <name type="scientific">marine sediment metagenome</name>
    <dbReference type="NCBI Taxonomy" id="412755"/>
    <lineage>
        <taxon>unclassified sequences</taxon>
        <taxon>metagenomes</taxon>
        <taxon>ecological metagenomes</taxon>
    </lineage>
</organism>
<protein>
    <submittedName>
        <fullName evidence="1">Uncharacterized protein</fullName>
    </submittedName>
</protein>
<sequence>MIRFLIDTTVAKPDIYGNCYSYSIVTSTKTGNTIAINSGAMSSGGNVTAILRRVGFEWSEIHYSESVIPIRQFNARLAGLADPVHEHLVTAVTLLALENGKVKV</sequence>
<dbReference type="AlphaFoldDB" id="A0A0F9IY09"/>
<evidence type="ECO:0000313" key="1">
    <source>
        <dbReference type="EMBL" id="KKL91922.1"/>
    </source>
</evidence>
<dbReference type="EMBL" id="LAZR01019606">
    <property type="protein sequence ID" value="KKL91922.1"/>
    <property type="molecule type" value="Genomic_DNA"/>
</dbReference>
<gene>
    <name evidence="1" type="ORF">LCGC14_1889830</name>
</gene>